<feature type="transmembrane region" description="Helical" evidence="1">
    <location>
        <begin position="73"/>
        <end position="97"/>
    </location>
</feature>
<sequence length="350" mass="37410">MARSFVRQGVNIVCSNMTVPSPRKLGLNPEKKGVEGRGITIYSKIPEPLLNISDKKLNDCFECKMPLKVWGGLTMFFAGIAVAAAVVIVVITAPVSLPLMAGISAATAATVVATATTVGTIATAGVVSAGLYTLYKTPHECDRIASAPWKNFHKSVKIEQENALLDASFMMCEVGGRLDIIIDDAIAQRAAEMIASANTSEVEWHWLSKFGNGILTFPGGVFGVSVASALEVYSTVMEKGVSNEKSTFGESAIDSGQDAAVSVEADILNALLKDKVANGHGGMHLFGFLLYAQSKGWLTSDQANEIFSRFIGYGEHINWKELLKESAGGLLFAVGGFLLDWYTDEKRTSS</sequence>
<keyword evidence="1" id="KW-0472">Membrane</keyword>
<evidence type="ECO:0000256" key="1">
    <source>
        <dbReference type="SAM" id="Phobius"/>
    </source>
</evidence>
<dbReference type="Pfam" id="PF14107">
    <property type="entry name" value="DUF4280"/>
    <property type="match status" value="1"/>
</dbReference>
<keyword evidence="1" id="KW-1133">Transmembrane helix</keyword>
<organism evidence="2 3">
    <name type="scientific">Salmonella enterica subsp. indica</name>
    <dbReference type="NCBI Taxonomy" id="59207"/>
    <lineage>
        <taxon>Bacteria</taxon>
        <taxon>Pseudomonadati</taxon>
        <taxon>Pseudomonadota</taxon>
        <taxon>Gammaproteobacteria</taxon>
        <taxon>Enterobacterales</taxon>
        <taxon>Enterobacteriaceae</taxon>
        <taxon>Salmonella</taxon>
    </lineage>
</organism>
<gene>
    <name evidence="2" type="ORF">NCTC12420_00959</name>
</gene>
<dbReference type="InterPro" id="IPR025460">
    <property type="entry name" value="DUF4280"/>
</dbReference>
<evidence type="ECO:0000313" key="3">
    <source>
        <dbReference type="Proteomes" id="UP000254220"/>
    </source>
</evidence>
<dbReference type="AlphaFoldDB" id="A0A379XL42"/>
<feature type="transmembrane region" description="Helical" evidence="1">
    <location>
        <begin position="103"/>
        <end position="135"/>
    </location>
</feature>
<name>A0A379XL42_SALER</name>
<keyword evidence="1" id="KW-0812">Transmembrane</keyword>
<dbReference type="EMBL" id="UGYB01000001">
    <property type="protein sequence ID" value="SUI01267.1"/>
    <property type="molecule type" value="Genomic_DNA"/>
</dbReference>
<reference evidence="2 3" key="1">
    <citation type="submission" date="2018-06" db="EMBL/GenBank/DDBJ databases">
        <authorList>
            <consortium name="Pathogen Informatics"/>
            <person name="Doyle S."/>
        </authorList>
    </citation>
    <scope>NUCLEOTIDE SEQUENCE [LARGE SCALE GENOMIC DNA]</scope>
    <source>
        <strain evidence="2 3">NCTC12420</strain>
    </source>
</reference>
<proteinExistence type="predicted"/>
<dbReference type="Proteomes" id="UP000254220">
    <property type="component" value="Unassembled WGS sequence"/>
</dbReference>
<accession>A0A379XL42</accession>
<evidence type="ECO:0000313" key="2">
    <source>
        <dbReference type="EMBL" id="SUI01267.1"/>
    </source>
</evidence>
<evidence type="ECO:0008006" key="4">
    <source>
        <dbReference type="Google" id="ProtNLM"/>
    </source>
</evidence>
<protein>
    <recommendedName>
        <fullName evidence="4">DUF4280 domain-containing protein</fullName>
    </recommendedName>
</protein>